<evidence type="ECO:0008006" key="5">
    <source>
        <dbReference type="Google" id="ProtNLM"/>
    </source>
</evidence>
<protein>
    <recommendedName>
        <fullName evidence="5">DNA polymerase III subunit gamma/tau</fullName>
    </recommendedName>
</protein>
<reference evidence="4" key="1">
    <citation type="journal article" date="2019" name="Int. J. Syst. Evol. Microbiol.">
        <title>The Global Catalogue of Microorganisms (GCM) 10K type strain sequencing project: providing services to taxonomists for standard genome sequencing and annotation.</title>
        <authorList>
            <consortium name="The Broad Institute Genomics Platform"/>
            <consortium name="The Broad Institute Genome Sequencing Center for Infectious Disease"/>
            <person name="Wu L."/>
            <person name="Ma J."/>
        </authorList>
    </citation>
    <scope>NUCLEOTIDE SEQUENCE [LARGE SCALE GENOMIC DNA]</scope>
    <source>
        <strain evidence="4">JCM 15577</strain>
    </source>
</reference>
<evidence type="ECO:0000313" key="3">
    <source>
        <dbReference type="EMBL" id="GAA1691060.1"/>
    </source>
</evidence>
<feature type="compositionally biased region" description="Acidic residues" evidence="1">
    <location>
        <begin position="1"/>
        <end position="18"/>
    </location>
</feature>
<feature type="region of interest" description="Disordered" evidence="1">
    <location>
        <begin position="1"/>
        <end position="52"/>
    </location>
</feature>
<dbReference type="RefSeq" id="WP_344068794.1">
    <property type="nucleotide sequence ID" value="NZ_BAAAPL010000001.1"/>
</dbReference>
<keyword evidence="4" id="KW-1185">Reference proteome</keyword>
<evidence type="ECO:0000256" key="2">
    <source>
        <dbReference type="SAM" id="Phobius"/>
    </source>
</evidence>
<dbReference type="Proteomes" id="UP001501690">
    <property type="component" value="Unassembled WGS sequence"/>
</dbReference>
<keyword evidence="2" id="KW-0812">Transmembrane</keyword>
<evidence type="ECO:0000256" key="1">
    <source>
        <dbReference type="SAM" id="MobiDB-lite"/>
    </source>
</evidence>
<evidence type="ECO:0000313" key="4">
    <source>
        <dbReference type="Proteomes" id="UP001501690"/>
    </source>
</evidence>
<accession>A0ABP4TNZ0</accession>
<feature type="transmembrane region" description="Helical" evidence="2">
    <location>
        <begin position="111"/>
        <end position="130"/>
    </location>
</feature>
<keyword evidence="2" id="KW-0472">Membrane</keyword>
<sequence length="162" mass="16910">MSTDRDDDALSWGDDDPTLDSGTAAVRAGDTPRESGVAASGAAPSPSTQPPVVDVPTADLDEASPTLSNTALVSFGVLGGIYLLFTVGWIVGGLRLQGYASYLVADVMFQGSFWLAVCAPALWFATSLVLTRGRPRWVSFVALVAGMVLLMPWPFAMLGVSA</sequence>
<comment type="caution">
    <text evidence="3">The sequence shown here is derived from an EMBL/GenBank/DDBJ whole genome shotgun (WGS) entry which is preliminary data.</text>
</comment>
<dbReference type="EMBL" id="BAAAPL010000001">
    <property type="protein sequence ID" value="GAA1691060.1"/>
    <property type="molecule type" value="Genomic_DNA"/>
</dbReference>
<gene>
    <name evidence="3" type="ORF">GCM10009808_05020</name>
</gene>
<keyword evidence="2" id="KW-1133">Transmembrane helix</keyword>
<proteinExistence type="predicted"/>
<feature type="compositionally biased region" description="Low complexity" evidence="1">
    <location>
        <begin position="35"/>
        <end position="46"/>
    </location>
</feature>
<feature type="transmembrane region" description="Helical" evidence="2">
    <location>
        <begin position="137"/>
        <end position="156"/>
    </location>
</feature>
<feature type="transmembrane region" description="Helical" evidence="2">
    <location>
        <begin position="71"/>
        <end position="91"/>
    </location>
</feature>
<name>A0ABP4TNZ0_9MICO</name>
<organism evidence="3 4">
    <name type="scientific">Microbacterium sediminicola</name>
    <dbReference type="NCBI Taxonomy" id="415210"/>
    <lineage>
        <taxon>Bacteria</taxon>
        <taxon>Bacillati</taxon>
        <taxon>Actinomycetota</taxon>
        <taxon>Actinomycetes</taxon>
        <taxon>Micrococcales</taxon>
        <taxon>Microbacteriaceae</taxon>
        <taxon>Microbacterium</taxon>
    </lineage>
</organism>